<organism evidence="1 2">
    <name type="scientific">Auricularia subglabra (strain TFB-10046 / SS5)</name>
    <name type="common">White-rot fungus</name>
    <name type="synonym">Auricularia delicata (strain TFB10046)</name>
    <dbReference type="NCBI Taxonomy" id="717982"/>
    <lineage>
        <taxon>Eukaryota</taxon>
        <taxon>Fungi</taxon>
        <taxon>Dikarya</taxon>
        <taxon>Basidiomycota</taxon>
        <taxon>Agaricomycotina</taxon>
        <taxon>Agaricomycetes</taxon>
        <taxon>Auriculariales</taxon>
        <taxon>Auriculariaceae</taxon>
        <taxon>Auricularia</taxon>
    </lineage>
</organism>
<dbReference type="OrthoDB" id="3264182at2759"/>
<protein>
    <submittedName>
        <fullName evidence="1">Uncharacterized protein</fullName>
    </submittedName>
</protein>
<accession>J0WUV3</accession>
<dbReference type="SUPFAM" id="SSF46689">
    <property type="entry name" value="Homeodomain-like"/>
    <property type="match status" value="1"/>
</dbReference>
<dbReference type="Proteomes" id="UP000006514">
    <property type="component" value="Unassembled WGS sequence"/>
</dbReference>
<reference evidence="2" key="1">
    <citation type="journal article" date="2012" name="Science">
        <title>The Paleozoic origin of enzymatic lignin decomposition reconstructed from 31 fungal genomes.</title>
        <authorList>
            <person name="Floudas D."/>
            <person name="Binder M."/>
            <person name="Riley R."/>
            <person name="Barry K."/>
            <person name="Blanchette R.A."/>
            <person name="Henrissat B."/>
            <person name="Martinez A.T."/>
            <person name="Otillar R."/>
            <person name="Spatafora J.W."/>
            <person name="Yadav J.S."/>
            <person name="Aerts A."/>
            <person name="Benoit I."/>
            <person name="Boyd A."/>
            <person name="Carlson A."/>
            <person name="Copeland A."/>
            <person name="Coutinho P.M."/>
            <person name="de Vries R.P."/>
            <person name="Ferreira P."/>
            <person name="Findley K."/>
            <person name="Foster B."/>
            <person name="Gaskell J."/>
            <person name="Glotzer D."/>
            <person name="Gorecki P."/>
            <person name="Heitman J."/>
            <person name="Hesse C."/>
            <person name="Hori C."/>
            <person name="Igarashi K."/>
            <person name="Jurgens J.A."/>
            <person name="Kallen N."/>
            <person name="Kersten P."/>
            <person name="Kohler A."/>
            <person name="Kuees U."/>
            <person name="Kumar T.K.A."/>
            <person name="Kuo A."/>
            <person name="LaButti K."/>
            <person name="Larrondo L.F."/>
            <person name="Lindquist E."/>
            <person name="Ling A."/>
            <person name="Lombard V."/>
            <person name="Lucas S."/>
            <person name="Lundell T."/>
            <person name="Martin R."/>
            <person name="McLaughlin D.J."/>
            <person name="Morgenstern I."/>
            <person name="Morin E."/>
            <person name="Murat C."/>
            <person name="Nagy L.G."/>
            <person name="Nolan M."/>
            <person name="Ohm R.A."/>
            <person name="Patyshakuliyeva A."/>
            <person name="Rokas A."/>
            <person name="Ruiz-Duenas F.J."/>
            <person name="Sabat G."/>
            <person name="Salamov A."/>
            <person name="Samejima M."/>
            <person name="Schmutz J."/>
            <person name="Slot J.C."/>
            <person name="St John F."/>
            <person name="Stenlid J."/>
            <person name="Sun H."/>
            <person name="Sun S."/>
            <person name="Syed K."/>
            <person name="Tsang A."/>
            <person name="Wiebenga A."/>
            <person name="Young D."/>
            <person name="Pisabarro A."/>
            <person name="Eastwood D.C."/>
            <person name="Martin F."/>
            <person name="Cullen D."/>
            <person name="Grigoriev I.V."/>
            <person name="Hibbett D.S."/>
        </authorList>
    </citation>
    <scope>NUCLEOTIDE SEQUENCE [LARGE SCALE GENOMIC DNA]</scope>
    <source>
        <strain evidence="2">TFB10046</strain>
    </source>
</reference>
<feature type="non-terminal residue" evidence="1">
    <location>
        <position position="1"/>
    </location>
</feature>
<dbReference type="InterPro" id="IPR009057">
    <property type="entry name" value="Homeodomain-like_sf"/>
</dbReference>
<evidence type="ECO:0000313" key="1">
    <source>
        <dbReference type="EMBL" id="EJD36655.1"/>
    </source>
</evidence>
<gene>
    <name evidence="1" type="ORF">AURDEDRAFT_43455</name>
</gene>
<feature type="non-terminal residue" evidence="1">
    <location>
        <position position="132"/>
    </location>
</feature>
<dbReference type="PANTHER" id="PTHR48472">
    <property type="entry name" value="TC1-LIKE TRANSPOSASE DDE DOMAIN-CONTAINING PROTEIN"/>
    <property type="match status" value="1"/>
</dbReference>
<dbReference type="KEGG" id="adl:AURDEDRAFT_43455"/>
<dbReference type="InParanoid" id="J0WUV3"/>
<dbReference type="AlphaFoldDB" id="J0WUV3"/>
<name>J0WUV3_AURST</name>
<evidence type="ECO:0000313" key="2">
    <source>
        <dbReference type="Proteomes" id="UP000006514"/>
    </source>
</evidence>
<dbReference type="PANTHER" id="PTHR48472:SF1">
    <property type="entry name" value="TC1-LIKE TRANSPOSASE DDE DOMAIN-CONTAINING PROTEIN"/>
    <property type="match status" value="1"/>
</dbReference>
<keyword evidence="2" id="KW-1185">Reference proteome</keyword>
<dbReference type="EMBL" id="JH687856">
    <property type="protein sequence ID" value="EJD36655.1"/>
    <property type="molecule type" value="Genomic_DNA"/>
</dbReference>
<sequence>TVDICYYLDMKPRSVQKILQFWRELGEQIFDPKKRGHPRLMTQEEMAFLLGILRHSPDLYLDECAEELFYMHGVDPGLSTISETLKWLGWSSKSLSKRAAEKKDYKIYNYIMEVGVEEPQRLVFADETAVNL</sequence>
<proteinExistence type="predicted"/>